<comment type="caution">
    <text evidence="17">Lacks conserved residue(s) required for the propagation of feature annotation.</text>
</comment>
<dbReference type="HAMAP" id="MF_00110">
    <property type="entry name" value="DHQ_synthase"/>
    <property type="match status" value="1"/>
</dbReference>
<evidence type="ECO:0000256" key="6">
    <source>
        <dbReference type="ARBA" id="ARBA00013031"/>
    </source>
</evidence>
<keyword evidence="16 17" id="KW-0170">Cobalt</keyword>
<dbReference type="InterPro" id="IPR030963">
    <property type="entry name" value="DHQ_synth_fam"/>
</dbReference>
<evidence type="ECO:0000313" key="21">
    <source>
        <dbReference type="Proteomes" id="UP001254848"/>
    </source>
</evidence>
<dbReference type="Pfam" id="PF24621">
    <property type="entry name" value="DHQS_C"/>
    <property type="match status" value="1"/>
</dbReference>
<sequence>MAEVNVNLPGGGYAIYIEPGGLDLLGERISRLNLGDRALVVTDAVVADLYGERALAALRRAGVRAGLAVIPPGEESKSLAAAEGLYTQAIEGGLDRRSPIIAVGGGVVGDLAGFVAATYLRGVPFIQVPTTLLAQVDSSVGGKVAVNHPAGKNLIGAFYQPRLVVADVAVLATLPARELASGLAEVVKYGVIADAAFFAWLGANSEAILARDAGVLGEIVRRSCEIKAAVVEQDEKESHLRMILNFGHTIGHAVEAATGFARYTHGEGVAIGMYGAALLASLLGRCGRETVENVAALLGRFGLPTAARGCRAEDLTAYLARDKKSIGGVVNWVLPDGIGRVTICGDVPDEAVRQVLAAITG</sequence>
<keyword evidence="21" id="KW-1185">Reference proteome</keyword>
<comment type="similarity">
    <text evidence="5 17">Belongs to the sugar phosphate cyclases superfamily. Dehydroquinate synthase family.</text>
</comment>
<evidence type="ECO:0000256" key="17">
    <source>
        <dbReference type="HAMAP-Rule" id="MF_00110"/>
    </source>
</evidence>
<evidence type="ECO:0000256" key="11">
    <source>
        <dbReference type="ARBA" id="ARBA00022741"/>
    </source>
</evidence>
<evidence type="ECO:0000256" key="1">
    <source>
        <dbReference type="ARBA" id="ARBA00001393"/>
    </source>
</evidence>
<feature type="binding site" evidence="17">
    <location>
        <position position="143"/>
    </location>
    <ligand>
        <name>NAD(+)</name>
        <dbReference type="ChEBI" id="CHEBI:57540"/>
    </ligand>
</feature>
<keyword evidence="9 17" id="KW-0028">Amino-acid biosynthesis</keyword>
<evidence type="ECO:0000256" key="8">
    <source>
        <dbReference type="ARBA" id="ARBA00022490"/>
    </source>
</evidence>
<keyword evidence="8 17" id="KW-0963">Cytoplasm</keyword>
<dbReference type="InterPro" id="IPR016037">
    <property type="entry name" value="DHQ_synth_AroB"/>
</dbReference>
<dbReference type="PANTHER" id="PTHR43622">
    <property type="entry name" value="3-DEHYDROQUINATE SYNTHASE"/>
    <property type="match status" value="1"/>
</dbReference>
<evidence type="ECO:0000256" key="4">
    <source>
        <dbReference type="ARBA" id="ARBA00004661"/>
    </source>
</evidence>
<dbReference type="InterPro" id="IPR030960">
    <property type="entry name" value="DHQS/DOIS_N"/>
</dbReference>
<feature type="binding site" evidence="17">
    <location>
        <position position="248"/>
    </location>
    <ligand>
        <name>Zn(2+)</name>
        <dbReference type="ChEBI" id="CHEBI:29105"/>
    </ligand>
</feature>
<accession>A0ABU3NYB5</accession>
<dbReference type="PANTHER" id="PTHR43622:SF7">
    <property type="entry name" value="3-DEHYDROQUINATE SYNTHASE, CHLOROPLASTIC"/>
    <property type="match status" value="1"/>
</dbReference>
<proteinExistence type="inferred from homology"/>
<dbReference type="RefSeq" id="WP_413780299.1">
    <property type="nucleotide sequence ID" value="NZ_JAUOZS010000001.1"/>
</dbReference>
<comment type="cofactor">
    <cofactor evidence="17">
        <name>Co(2+)</name>
        <dbReference type="ChEBI" id="CHEBI:48828"/>
    </cofactor>
    <cofactor evidence="17">
        <name>Zn(2+)</name>
        <dbReference type="ChEBI" id="CHEBI:29105"/>
    </cofactor>
    <text evidence="17">Binds 1 divalent metal cation per subunit. Can use either Co(2+) or Zn(2+).</text>
</comment>
<keyword evidence="10 17" id="KW-0479">Metal-binding</keyword>
<dbReference type="InterPro" id="IPR050071">
    <property type="entry name" value="Dehydroquinate_synthase"/>
</dbReference>
<keyword evidence="13 17" id="KW-0520">NAD</keyword>
<name>A0ABU3NYB5_9FIRM</name>
<dbReference type="CDD" id="cd08195">
    <property type="entry name" value="DHQS"/>
    <property type="match status" value="1"/>
</dbReference>
<dbReference type="PIRSF" id="PIRSF001455">
    <property type="entry name" value="DHQ_synth"/>
    <property type="match status" value="1"/>
</dbReference>
<feature type="binding site" evidence="17">
    <location>
        <position position="265"/>
    </location>
    <ligand>
        <name>Zn(2+)</name>
        <dbReference type="ChEBI" id="CHEBI:29105"/>
    </ligand>
</feature>
<feature type="domain" description="3-dehydroquinate synthase N-terminal" evidence="18">
    <location>
        <begin position="69"/>
        <end position="180"/>
    </location>
</feature>
<evidence type="ECO:0000256" key="5">
    <source>
        <dbReference type="ARBA" id="ARBA00005412"/>
    </source>
</evidence>
<evidence type="ECO:0000313" key="20">
    <source>
        <dbReference type="EMBL" id="MDT8901797.1"/>
    </source>
</evidence>
<evidence type="ECO:0000256" key="7">
    <source>
        <dbReference type="ARBA" id="ARBA00017684"/>
    </source>
</evidence>
<dbReference type="NCBIfam" id="TIGR01357">
    <property type="entry name" value="aroB"/>
    <property type="match status" value="1"/>
</dbReference>
<comment type="caution">
    <text evidence="20">The sequence shown here is derived from an EMBL/GenBank/DDBJ whole genome shotgun (WGS) entry which is preliminary data.</text>
</comment>
<dbReference type="EMBL" id="JAUOZS010000001">
    <property type="protein sequence ID" value="MDT8901797.1"/>
    <property type="molecule type" value="Genomic_DNA"/>
</dbReference>
<dbReference type="Gene3D" id="3.40.50.1970">
    <property type="match status" value="1"/>
</dbReference>
<feature type="binding site" evidence="17">
    <location>
        <begin position="130"/>
        <end position="131"/>
    </location>
    <ligand>
        <name>NAD(+)</name>
        <dbReference type="ChEBI" id="CHEBI:57540"/>
    </ligand>
</feature>
<evidence type="ECO:0000256" key="3">
    <source>
        <dbReference type="ARBA" id="ARBA00004496"/>
    </source>
</evidence>
<evidence type="ECO:0000256" key="16">
    <source>
        <dbReference type="ARBA" id="ARBA00023285"/>
    </source>
</evidence>
<evidence type="ECO:0000256" key="12">
    <source>
        <dbReference type="ARBA" id="ARBA00022833"/>
    </source>
</evidence>
<dbReference type="GO" id="GO:0003856">
    <property type="term" value="F:3-dehydroquinate synthase activity"/>
    <property type="evidence" value="ECO:0007669"/>
    <property type="project" value="UniProtKB-EC"/>
</dbReference>
<dbReference type="Proteomes" id="UP001254848">
    <property type="component" value="Unassembled WGS sequence"/>
</dbReference>
<keyword evidence="14 17" id="KW-0057">Aromatic amino acid biosynthesis</keyword>
<evidence type="ECO:0000256" key="10">
    <source>
        <dbReference type="ARBA" id="ARBA00022723"/>
    </source>
</evidence>
<comment type="pathway">
    <text evidence="4 17">Metabolic intermediate biosynthesis; chorismate biosynthesis; chorismate from D-erythrose 4-phosphate and phosphoenolpyruvate: step 2/7.</text>
</comment>
<keyword evidence="12 17" id="KW-0862">Zinc</keyword>
<feature type="binding site" evidence="17">
    <location>
        <position position="185"/>
    </location>
    <ligand>
        <name>Zn(2+)</name>
        <dbReference type="ChEBI" id="CHEBI:29105"/>
    </ligand>
</feature>
<dbReference type="SUPFAM" id="SSF56796">
    <property type="entry name" value="Dehydroquinate synthase-like"/>
    <property type="match status" value="1"/>
</dbReference>
<reference evidence="20 21" key="1">
    <citation type="submission" date="2023-07" db="EMBL/GenBank/DDBJ databases">
        <title>The novel representative of Negativicutes class, Anaeroselena agilis gen. nov. sp. nov.</title>
        <authorList>
            <person name="Prokofeva M.I."/>
            <person name="Elcheninov A.G."/>
            <person name="Klyukina A."/>
            <person name="Kublanov I.V."/>
            <person name="Frolov E.N."/>
            <person name="Podosokorskaya O.A."/>
        </authorList>
    </citation>
    <scope>NUCLEOTIDE SEQUENCE [LARGE SCALE GENOMIC DNA]</scope>
    <source>
        <strain evidence="20 21">4137-cl</strain>
    </source>
</reference>
<feature type="binding site" evidence="17">
    <location>
        <begin position="106"/>
        <end position="110"/>
    </location>
    <ligand>
        <name>NAD(+)</name>
        <dbReference type="ChEBI" id="CHEBI:57540"/>
    </ligand>
</feature>
<comment type="function">
    <text evidence="17">Catalyzes the conversion of 3-deoxy-D-arabino-heptulosonate 7-phosphate (DAHP) to dehydroquinate (DHQ).</text>
</comment>
<keyword evidence="11 17" id="KW-0547">Nucleotide-binding</keyword>
<evidence type="ECO:0000259" key="19">
    <source>
        <dbReference type="Pfam" id="PF24621"/>
    </source>
</evidence>
<comment type="cofactor">
    <cofactor evidence="2 17">
        <name>NAD(+)</name>
        <dbReference type="ChEBI" id="CHEBI:57540"/>
    </cofactor>
</comment>
<gene>
    <name evidence="17 20" type="primary">aroB</name>
    <name evidence="20" type="ORF">Q4T40_11120</name>
</gene>
<dbReference type="InterPro" id="IPR056179">
    <property type="entry name" value="DHQS_C"/>
</dbReference>
<comment type="subcellular location">
    <subcellularLocation>
        <location evidence="3 17">Cytoplasm</location>
    </subcellularLocation>
</comment>
<dbReference type="EC" id="4.2.3.4" evidence="6 17"/>
<dbReference type="Gene3D" id="1.20.1090.10">
    <property type="entry name" value="Dehydroquinate synthase-like - alpha domain"/>
    <property type="match status" value="1"/>
</dbReference>
<feature type="domain" description="3-dehydroquinate synthase C-terminal" evidence="19">
    <location>
        <begin position="182"/>
        <end position="325"/>
    </location>
</feature>
<evidence type="ECO:0000256" key="13">
    <source>
        <dbReference type="ARBA" id="ARBA00023027"/>
    </source>
</evidence>
<feature type="binding site" evidence="17">
    <location>
        <position position="152"/>
    </location>
    <ligand>
        <name>NAD(+)</name>
        <dbReference type="ChEBI" id="CHEBI:57540"/>
    </ligand>
</feature>
<keyword evidence="15 17" id="KW-0456">Lyase</keyword>
<evidence type="ECO:0000256" key="9">
    <source>
        <dbReference type="ARBA" id="ARBA00022605"/>
    </source>
</evidence>
<evidence type="ECO:0000256" key="14">
    <source>
        <dbReference type="ARBA" id="ARBA00023141"/>
    </source>
</evidence>
<evidence type="ECO:0000256" key="2">
    <source>
        <dbReference type="ARBA" id="ARBA00001911"/>
    </source>
</evidence>
<protein>
    <recommendedName>
        <fullName evidence="7 17">3-dehydroquinate synthase</fullName>
        <shortName evidence="17">DHQS</shortName>
        <ecNumber evidence="6 17">4.2.3.4</ecNumber>
    </recommendedName>
</protein>
<comment type="catalytic activity">
    <reaction evidence="1 17">
        <text>7-phospho-2-dehydro-3-deoxy-D-arabino-heptonate = 3-dehydroquinate + phosphate</text>
        <dbReference type="Rhea" id="RHEA:21968"/>
        <dbReference type="ChEBI" id="CHEBI:32364"/>
        <dbReference type="ChEBI" id="CHEBI:43474"/>
        <dbReference type="ChEBI" id="CHEBI:58394"/>
        <dbReference type="EC" id="4.2.3.4"/>
    </reaction>
</comment>
<evidence type="ECO:0000256" key="15">
    <source>
        <dbReference type="ARBA" id="ARBA00023239"/>
    </source>
</evidence>
<dbReference type="Pfam" id="PF01761">
    <property type="entry name" value="DHQ_synthase"/>
    <property type="match status" value="1"/>
</dbReference>
<evidence type="ECO:0000259" key="18">
    <source>
        <dbReference type="Pfam" id="PF01761"/>
    </source>
</evidence>
<organism evidence="20 21">
    <name type="scientific">Anaeroselena agilis</name>
    <dbReference type="NCBI Taxonomy" id="3063788"/>
    <lineage>
        <taxon>Bacteria</taxon>
        <taxon>Bacillati</taxon>
        <taxon>Bacillota</taxon>
        <taxon>Negativicutes</taxon>
        <taxon>Acetonemataceae</taxon>
        <taxon>Anaeroselena</taxon>
    </lineage>
</organism>